<reference evidence="2 3" key="1">
    <citation type="submission" date="2022-11" db="EMBL/GenBank/DDBJ databases">
        <title>Minimal conservation of predation-associated metabolite biosynthetic gene clusters underscores biosynthetic potential of Myxococcota including descriptions for ten novel species: Archangium lansinium sp. nov., Myxococcus landrumus sp. nov., Nannocystis bai.</title>
        <authorList>
            <person name="Ahearne A."/>
            <person name="Stevens C."/>
            <person name="Dowd S."/>
        </authorList>
    </citation>
    <scope>NUCLEOTIDE SEQUENCE [LARGE SCALE GENOMIC DNA]</scope>
    <source>
        <strain evidence="2 3">NCWAL01</strain>
    </source>
</reference>
<evidence type="ECO:0000256" key="1">
    <source>
        <dbReference type="SAM" id="MobiDB-lite"/>
    </source>
</evidence>
<keyword evidence="3" id="KW-1185">Reference proteome</keyword>
<feature type="compositionally biased region" description="Polar residues" evidence="1">
    <location>
        <begin position="64"/>
        <end position="74"/>
    </location>
</feature>
<dbReference type="Gene3D" id="3.30.465.10">
    <property type="match status" value="1"/>
</dbReference>
<evidence type="ECO:0000313" key="2">
    <source>
        <dbReference type="EMBL" id="MDC0710877.1"/>
    </source>
</evidence>
<dbReference type="Proteomes" id="UP001221838">
    <property type="component" value="Unassembled WGS sequence"/>
</dbReference>
<comment type="caution">
    <text evidence="2">The sequence shown here is derived from an EMBL/GenBank/DDBJ whole genome shotgun (WGS) entry which is preliminary data.</text>
</comment>
<protein>
    <submittedName>
        <fullName evidence="2">Uncharacterized protein</fullName>
    </submittedName>
</protein>
<evidence type="ECO:0000313" key="3">
    <source>
        <dbReference type="Proteomes" id="UP001221838"/>
    </source>
</evidence>
<proteinExistence type="predicted"/>
<name>A0ABT5DB44_9BACT</name>
<accession>A0ABT5DB44</accession>
<dbReference type="SUPFAM" id="SSF56176">
    <property type="entry name" value="FAD-binding/transporter-associated domain-like"/>
    <property type="match status" value="1"/>
</dbReference>
<feature type="region of interest" description="Disordered" evidence="1">
    <location>
        <begin position="61"/>
        <end position="119"/>
    </location>
</feature>
<organism evidence="2 3">
    <name type="scientific">Stigmatella ashevillensis</name>
    <dbReference type="NCBI Taxonomy" id="2995309"/>
    <lineage>
        <taxon>Bacteria</taxon>
        <taxon>Pseudomonadati</taxon>
        <taxon>Myxococcota</taxon>
        <taxon>Myxococcia</taxon>
        <taxon>Myxococcales</taxon>
        <taxon>Cystobacterineae</taxon>
        <taxon>Archangiaceae</taxon>
        <taxon>Stigmatella</taxon>
    </lineage>
</organism>
<dbReference type="EMBL" id="JAQNDM010000002">
    <property type="protein sequence ID" value="MDC0710877.1"/>
    <property type="molecule type" value="Genomic_DNA"/>
</dbReference>
<sequence length="153" mass="16028">MAMTCTAEPAVTFDEVVRAALRHGLVPIIVPEHKTISLGGSVAGTASGPWKLSWSAYRGLVPRSPNTTPGSTASGDGGPRGHGSFPPHRDSCSVPNVPEGIGWTLPSPSAGLSPLTQGARRTWKRFSRGIVREPEDGEPDGRRAHGPFLLGVC</sequence>
<dbReference type="InterPro" id="IPR016169">
    <property type="entry name" value="FAD-bd_PCMH_sub2"/>
</dbReference>
<gene>
    <name evidence="2" type="ORF">POL68_20555</name>
</gene>
<dbReference type="InterPro" id="IPR036318">
    <property type="entry name" value="FAD-bd_PCMH-like_sf"/>
</dbReference>